<feature type="transmembrane region" description="Helical" evidence="1">
    <location>
        <begin position="9"/>
        <end position="30"/>
    </location>
</feature>
<name>A0A2N3HR05_9BACT</name>
<protein>
    <submittedName>
        <fullName evidence="2">Uncharacterized protein</fullName>
    </submittedName>
</protein>
<keyword evidence="1" id="KW-0472">Membrane</keyword>
<dbReference type="RefSeq" id="WP_101263363.1">
    <property type="nucleotide sequence ID" value="NZ_MVDD01000025.1"/>
</dbReference>
<sequence length="283" mass="32835">MKTLIKKYWYILILLITLPIVLNLVLRLNAPFDIVGNAETWLAFWSTYSASIIGSLITLFVLFRTLDQNKLSLSETLKQNEINNKESKNLQIAIYQKRLEERRIKELTQTFKESLHFINHSQIHYNQRLIITGNYTEASKFFISETARCKQTISTLLLDLIPIRKSEELDDYRETYTDLLELYLILSIQIMNITSILIGQSFAEKKNLFHITITFNTSITVFSKSDIDDINRAKSEDQFVSQLTALIQKQINEFSTKANNIEKGLMRKSKAIIDDLLKQLSAI</sequence>
<keyword evidence="3" id="KW-1185">Reference proteome</keyword>
<feature type="transmembrane region" description="Helical" evidence="1">
    <location>
        <begin position="42"/>
        <end position="63"/>
    </location>
</feature>
<dbReference type="AlphaFoldDB" id="A0A2N3HR05"/>
<accession>A0A2N3HR05</accession>
<reference evidence="2 3" key="1">
    <citation type="journal article" date="2017" name="Front. Microbiol.">
        <title>Labilibaculum manganireducens gen. nov., sp. nov. and Labilibaculum filiforme sp. nov., Novel Bacteroidetes Isolated from Subsurface Sediments of the Baltic Sea.</title>
        <authorList>
            <person name="Vandieken V."/>
            <person name="Marshall I.P."/>
            <person name="Niemann H."/>
            <person name="Engelen B."/>
            <person name="Cypionka H."/>
        </authorList>
    </citation>
    <scope>NUCLEOTIDE SEQUENCE [LARGE SCALE GENOMIC DNA]</scope>
    <source>
        <strain evidence="2 3">59.16B</strain>
    </source>
</reference>
<proteinExistence type="predicted"/>
<evidence type="ECO:0000256" key="1">
    <source>
        <dbReference type="SAM" id="Phobius"/>
    </source>
</evidence>
<organism evidence="2 3">
    <name type="scientific">Labilibaculum filiforme</name>
    <dbReference type="NCBI Taxonomy" id="1940526"/>
    <lineage>
        <taxon>Bacteria</taxon>
        <taxon>Pseudomonadati</taxon>
        <taxon>Bacteroidota</taxon>
        <taxon>Bacteroidia</taxon>
        <taxon>Marinilabiliales</taxon>
        <taxon>Marinifilaceae</taxon>
        <taxon>Labilibaculum</taxon>
    </lineage>
</organism>
<evidence type="ECO:0000313" key="3">
    <source>
        <dbReference type="Proteomes" id="UP000233535"/>
    </source>
</evidence>
<dbReference type="EMBL" id="MVDD01000025">
    <property type="protein sequence ID" value="PKQ60470.1"/>
    <property type="molecule type" value="Genomic_DNA"/>
</dbReference>
<keyword evidence="1" id="KW-1133">Transmembrane helix</keyword>
<keyword evidence="1" id="KW-0812">Transmembrane</keyword>
<evidence type="ECO:0000313" key="2">
    <source>
        <dbReference type="EMBL" id="PKQ60470.1"/>
    </source>
</evidence>
<gene>
    <name evidence="2" type="ORF">BZG02_19125</name>
</gene>
<dbReference type="Proteomes" id="UP000233535">
    <property type="component" value="Unassembled WGS sequence"/>
</dbReference>
<comment type="caution">
    <text evidence="2">The sequence shown here is derived from an EMBL/GenBank/DDBJ whole genome shotgun (WGS) entry which is preliminary data.</text>
</comment>